<protein>
    <recommendedName>
        <fullName evidence="3">DUF4145 domain-containing protein</fullName>
    </recommendedName>
</protein>
<gene>
    <name evidence="1" type="ORF">HMPREF9429_00177</name>
</gene>
<name>E2Z9S1_9FIRM</name>
<accession>E2Z9S1</accession>
<comment type="caution">
    <text evidence="1">The sequence shown here is derived from an EMBL/GenBank/DDBJ whole genome shotgun (WGS) entry which is preliminary data.</text>
</comment>
<keyword evidence="2" id="KW-1185">Reference proteome</keyword>
<reference evidence="1 2" key="1">
    <citation type="submission" date="2010-08" db="EMBL/GenBank/DDBJ databases">
        <authorList>
            <person name="Weinstock G."/>
            <person name="Sodergren E."/>
            <person name="Clifton S."/>
            <person name="Fulton L."/>
            <person name="Fulton B."/>
            <person name="Courtney L."/>
            <person name="Fronick C."/>
            <person name="Harrison M."/>
            <person name="Strong C."/>
            <person name="Farmer C."/>
            <person name="Delahaunty K."/>
            <person name="Markovic C."/>
            <person name="Hall O."/>
            <person name="Minx P."/>
            <person name="Tomlinson C."/>
            <person name="Mitreva M."/>
            <person name="Hou S."/>
            <person name="Chen J."/>
            <person name="Wollam A."/>
            <person name="Pepin K.H."/>
            <person name="Johnson M."/>
            <person name="Bhonagiri V."/>
            <person name="Zhang X."/>
            <person name="Suruliraj S."/>
            <person name="Warren W."/>
            <person name="Chinwalla A."/>
            <person name="Mardis E.R."/>
            <person name="Wilson R.K."/>
        </authorList>
    </citation>
    <scope>NUCLEOTIDE SEQUENCE [LARGE SCALE GENOMIC DNA]</scope>
    <source>
        <strain evidence="1 2">F0359</strain>
    </source>
</reference>
<dbReference type="AlphaFoldDB" id="E2Z9S1"/>
<dbReference type="STRING" id="706434.HMPREF9429_00177"/>
<evidence type="ECO:0000313" key="1">
    <source>
        <dbReference type="EMBL" id="EFQ04896.1"/>
    </source>
</evidence>
<proteinExistence type="predicted"/>
<dbReference type="HOGENOM" id="CLU_107568_0_0_9"/>
<dbReference type="Proteomes" id="UP000003195">
    <property type="component" value="Unassembled WGS sequence"/>
</dbReference>
<sequence length="240" mass="27414">MPFSKPPQNPYYNILEGRCVLVNKEIYIGNSSETIPVPAICPRCHQGMTPDIRSYAQNWTDDDDFGVVFSCPVCKRIFFVSYVWAHNENNSLLPWMEISSVYPSFPTIEIPSEMETLYPDFYQLYSQSAIAEASGLTLISGMGYRKALEFLIKKYLTKNNAEENDEILKEPLSVSIKRIPYPRIQALAKASSWLGNDETHVVKKNPEYNVSDMKRFMLALCYLILAEDVSDKTLPLLRST</sequence>
<evidence type="ECO:0000313" key="2">
    <source>
        <dbReference type="Proteomes" id="UP000003195"/>
    </source>
</evidence>
<dbReference type="eggNOG" id="ENOG50317ST">
    <property type="taxonomic scope" value="Bacteria"/>
</dbReference>
<organism evidence="1 2">
    <name type="scientific">Megasphaera micronuciformis F0359</name>
    <dbReference type="NCBI Taxonomy" id="706434"/>
    <lineage>
        <taxon>Bacteria</taxon>
        <taxon>Bacillati</taxon>
        <taxon>Bacillota</taxon>
        <taxon>Negativicutes</taxon>
        <taxon>Veillonellales</taxon>
        <taxon>Veillonellaceae</taxon>
        <taxon>Megasphaera</taxon>
    </lineage>
</organism>
<dbReference type="EMBL" id="AECS01000007">
    <property type="protein sequence ID" value="EFQ04896.1"/>
    <property type="molecule type" value="Genomic_DNA"/>
</dbReference>
<evidence type="ECO:0008006" key="3">
    <source>
        <dbReference type="Google" id="ProtNLM"/>
    </source>
</evidence>